<dbReference type="InterPro" id="IPR032093">
    <property type="entry name" value="PhoD_N"/>
</dbReference>
<evidence type="ECO:0000313" key="3">
    <source>
        <dbReference type="EMBL" id="WPB85723.1"/>
    </source>
</evidence>
<dbReference type="Proteomes" id="UP001305521">
    <property type="component" value="Chromosome"/>
</dbReference>
<dbReference type="Pfam" id="PF16655">
    <property type="entry name" value="PhoD_N"/>
    <property type="match status" value="1"/>
</dbReference>
<dbReference type="InterPro" id="IPR052900">
    <property type="entry name" value="Phospholipid_Metab_Enz"/>
</dbReference>
<dbReference type="PANTHER" id="PTHR43606:SF2">
    <property type="entry name" value="ALKALINE PHOSPHATASE FAMILY PROTEIN (AFU_ORTHOLOGUE AFUA_5G03860)"/>
    <property type="match status" value="1"/>
</dbReference>
<dbReference type="CDD" id="cd07389">
    <property type="entry name" value="MPP_PhoD"/>
    <property type="match status" value="1"/>
</dbReference>
<dbReference type="RefSeq" id="WP_318649701.1">
    <property type="nucleotide sequence ID" value="NZ_CP137852.1"/>
</dbReference>
<organism evidence="3 4">
    <name type="scientific">Sediminicoccus rosea</name>
    <dbReference type="NCBI Taxonomy" id="1225128"/>
    <lineage>
        <taxon>Bacteria</taxon>
        <taxon>Pseudomonadati</taxon>
        <taxon>Pseudomonadota</taxon>
        <taxon>Alphaproteobacteria</taxon>
        <taxon>Acetobacterales</taxon>
        <taxon>Roseomonadaceae</taxon>
        <taxon>Sediminicoccus</taxon>
    </lineage>
</organism>
<evidence type="ECO:0000259" key="1">
    <source>
        <dbReference type="Pfam" id="PF09423"/>
    </source>
</evidence>
<dbReference type="Gene3D" id="3.60.21.70">
    <property type="entry name" value="PhoD-like phosphatase"/>
    <property type="match status" value="1"/>
</dbReference>
<dbReference type="InterPro" id="IPR006311">
    <property type="entry name" value="TAT_signal"/>
</dbReference>
<dbReference type="InterPro" id="IPR038607">
    <property type="entry name" value="PhoD-like_sf"/>
</dbReference>
<dbReference type="PANTHER" id="PTHR43606">
    <property type="entry name" value="PHOSPHATASE, PUTATIVE (AFU_ORTHOLOGUE AFUA_6G08710)-RELATED"/>
    <property type="match status" value="1"/>
</dbReference>
<dbReference type="Pfam" id="PF09423">
    <property type="entry name" value="PhoD"/>
    <property type="match status" value="1"/>
</dbReference>
<reference evidence="3 4" key="1">
    <citation type="submission" date="2023-11" db="EMBL/GenBank/DDBJ databases">
        <title>Arctic aerobic anoxygenic photoheterotroph Sediminicoccus rosea KRV36 adapts its photosynthesis to long days of polar summer.</title>
        <authorList>
            <person name="Tomasch J."/>
            <person name="Kopejtka K."/>
            <person name="Bily T."/>
            <person name="Gardiner A.T."/>
            <person name="Gardian Z."/>
            <person name="Shivaramu S."/>
            <person name="Koblizek M."/>
            <person name="Engelhardt F."/>
            <person name="Kaftan D."/>
        </authorList>
    </citation>
    <scope>NUCLEOTIDE SEQUENCE [LARGE SCALE GENOMIC DNA]</scope>
    <source>
        <strain evidence="3 4">R-30</strain>
    </source>
</reference>
<evidence type="ECO:0000259" key="2">
    <source>
        <dbReference type="Pfam" id="PF16655"/>
    </source>
</evidence>
<dbReference type="Gene3D" id="2.60.40.380">
    <property type="entry name" value="Purple acid phosphatase-like, N-terminal"/>
    <property type="match status" value="1"/>
</dbReference>
<dbReference type="PROSITE" id="PS51318">
    <property type="entry name" value="TAT"/>
    <property type="match status" value="1"/>
</dbReference>
<dbReference type="InterPro" id="IPR018946">
    <property type="entry name" value="PhoD-like_MPP"/>
</dbReference>
<feature type="domain" description="PhoD-like phosphatase metallophosphatase" evidence="1">
    <location>
        <begin position="154"/>
        <end position="484"/>
    </location>
</feature>
<evidence type="ECO:0000313" key="4">
    <source>
        <dbReference type="Proteomes" id="UP001305521"/>
    </source>
</evidence>
<dbReference type="SUPFAM" id="SSF56300">
    <property type="entry name" value="Metallo-dependent phosphatases"/>
    <property type="match status" value="1"/>
</dbReference>
<gene>
    <name evidence="3" type="ORF">R9Z33_02335</name>
</gene>
<proteinExistence type="predicted"/>
<feature type="domain" description="Phospholipase D N-terminal" evidence="2">
    <location>
        <begin position="45"/>
        <end position="141"/>
    </location>
</feature>
<sequence>MDSAARDILALARRGLLRGATGLAALAVAQPPRARAQAPGNPFTLGVASGDPWPDSVVLWTRLAPAPLEPGGGMAPVPVTLRWELAADAQMRRILRSGEVVARPEEAHSVHLVLYGLEPARTYFYRFRFGAFETPIGRTRTAPGPDTDRDIRFLNAGCQNFEHGHFTAWRHAAAEEQIDFVFHYGDYIYEYAGRQSGSRGWGPVVRTHHGGETLTLDDYRSRYAQYRTDPDLAAAHAAHPFVVTYDDHEVENNWVGLISQRDGGARFPVATPPETFALRAAAAFQAWYEHMPVRPAAKPRGTEITAYRRLRFGRRLDLHVLDTRRFRDDQPCGDGNVVPCAAVDRPDAQVLGTAQEAWLRANVNASPGTWRVLAQQIFLAPRRFPRGTLSMDSWDGYPAARQRLLDMFAGRPGGVVLTGDVHRAWANEVGPLVEFVGTSISSEGDGSDIQATAPEIMAANPHLRFNSNRRGYTLHVAGRDQLHAIYRAVPFVQQPDAPLTTAGHFVTSLRGGGVERA</sequence>
<dbReference type="InterPro" id="IPR029052">
    <property type="entry name" value="Metallo-depent_PP-like"/>
</dbReference>
<name>A0ABZ0PJ19_9PROT</name>
<keyword evidence="4" id="KW-1185">Reference proteome</keyword>
<accession>A0ABZ0PJ19</accession>
<protein>
    <submittedName>
        <fullName evidence="3">Alkaline phosphatase D family protein</fullName>
    </submittedName>
</protein>
<dbReference type="EMBL" id="CP137852">
    <property type="protein sequence ID" value="WPB85723.1"/>
    <property type="molecule type" value="Genomic_DNA"/>
</dbReference>